<accession>A0AAV4S7Y5</accession>
<sequence>MKRPQYISRHPLTTYDFINSSELEQYTNGKGKAINNSRHHAIDVRTWRLDVVQWQFSTAEIFAEASTEDLLMLGFQLSLRIAASGC</sequence>
<gene>
    <name evidence="1" type="ORF">CDAR_228941</name>
</gene>
<evidence type="ECO:0000313" key="2">
    <source>
        <dbReference type="Proteomes" id="UP001054837"/>
    </source>
</evidence>
<name>A0AAV4S7Y5_9ARAC</name>
<proteinExistence type="predicted"/>
<evidence type="ECO:0000313" key="1">
    <source>
        <dbReference type="EMBL" id="GIY29647.1"/>
    </source>
</evidence>
<dbReference type="Proteomes" id="UP001054837">
    <property type="component" value="Unassembled WGS sequence"/>
</dbReference>
<dbReference type="AlphaFoldDB" id="A0AAV4S7Y5"/>
<reference evidence="1 2" key="1">
    <citation type="submission" date="2021-06" db="EMBL/GenBank/DDBJ databases">
        <title>Caerostris darwini draft genome.</title>
        <authorList>
            <person name="Kono N."/>
            <person name="Arakawa K."/>
        </authorList>
    </citation>
    <scope>NUCLEOTIDE SEQUENCE [LARGE SCALE GENOMIC DNA]</scope>
</reference>
<comment type="caution">
    <text evidence="1">The sequence shown here is derived from an EMBL/GenBank/DDBJ whole genome shotgun (WGS) entry which is preliminary data.</text>
</comment>
<protein>
    <submittedName>
        <fullName evidence="1">Uncharacterized protein</fullName>
    </submittedName>
</protein>
<dbReference type="EMBL" id="BPLQ01007351">
    <property type="protein sequence ID" value="GIY29647.1"/>
    <property type="molecule type" value="Genomic_DNA"/>
</dbReference>
<keyword evidence="2" id="KW-1185">Reference proteome</keyword>
<organism evidence="1 2">
    <name type="scientific">Caerostris darwini</name>
    <dbReference type="NCBI Taxonomy" id="1538125"/>
    <lineage>
        <taxon>Eukaryota</taxon>
        <taxon>Metazoa</taxon>
        <taxon>Ecdysozoa</taxon>
        <taxon>Arthropoda</taxon>
        <taxon>Chelicerata</taxon>
        <taxon>Arachnida</taxon>
        <taxon>Araneae</taxon>
        <taxon>Araneomorphae</taxon>
        <taxon>Entelegynae</taxon>
        <taxon>Araneoidea</taxon>
        <taxon>Araneidae</taxon>
        <taxon>Caerostris</taxon>
    </lineage>
</organism>